<protein>
    <submittedName>
        <fullName evidence="2">Uncharacterized protein</fullName>
    </submittedName>
</protein>
<sequence length="178" mass="19605">MNAMKARIVERHEAIDQNHAQNEQLADQRIVTDLRNVASACAPQSPGPEVKQKLETIAAQYEQCPNRDDRDQLLYQIAPVLLKNHSAIGQFLAAVACLGITFIAPAATMIGAAGQNIDGHSVDDDPSDGVHKLVYDTDGNRIPDHQAWVDDDTNEQIGESEQMGIQYSFRTFFEAIFG</sequence>
<evidence type="ECO:0000313" key="2">
    <source>
        <dbReference type="EMBL" id="CAE6422148.1"/>
    </source>
</evidence>
<reference evidence="2" key="1">
    <citation type="submission" date="2021-01" db="EMBL/GenBank/DDBJ databases">
        <authorList>
            <person name="Kaushik A."/>
        </authorList>
    </citation>
    <scope>NUCLEOTIDE SEQUENCE</scope>
    <source>
        <strain evidence="2">AG1-1C</strain>
    </source>
</reference>
<evidence type="ECO:0000313" key="3">
    <source>
        <dbReference type="Proteomes" id="UP000663846"/>
    </source>
</evidence>
<keyword evidence="1" id="KW-0472">Membrane</keyword>
<dbReference type="AlphaFoldDB" id="A0A8H2XAP5"/>
<organism evidence="2 3">
    <name type="scientific">Rhizoctonia solani</name>
    <dbReference type="NCBI Taxonomy" id="456999"/>
    <lineage>
        <taxon>Eukaryota</taxon>
        <taxon>Fungi</taxon>
        <taxon>Dikarya</taxon>
        <taxon>Basidiomycota</taxon>
        <taxon>Agaricomycotina</taxon>
        <taxon>Agaricomycetes</taxon>
        <taxon>Cantharellales</taxon>
        <taxon>Ceratobasidiaceae</taxon>
        <taxon>Rhizoctonia</taxon>
    </lineage>
</organism>
<accession>A0A8H2XAP5</accession>
<gene>
    <name evidence="2" type="ORF">RDB_LOCUS90200</name>
</gene>
<keyword evidence="1" id="KW-1133">Transmembrane helix</keyword>
<evidence type="ECO:0000256" key="1">
    <source>
        <dbReference type="SAM" id="Phobius"/>
    </source>
</evidence>
<comment type="caution">
    <text evidence="2">The sequence shown here is derived from an EMBL/GenBank/DDBJ whole genome shotgun (WGS) entry which is preliminary data.</text>
</comment>
<dbReference type="EMBL" id="CAJMWS010000322">
    <property type="protein sequence ID" value="CAE6422148.1"/>
    <property type="molecule type" value="Genomic_DNA"/>
</dbReference>
<name>A0A8H2XAP5_9AGAM</name>
<proteinExistence type="predicted"/>
<keyword evidence="1" id="KW-0812">Transmembrane</keyword>
<feature type="transmembrane region" description="Helical" evidence="1">
    <location>
        <begin position="91"/>
        <end position="113"/>
    </location>
</feature>
<dbReference type="Proteomes" id="UP000663846">
    <property type="component" value="Unassembled WGS sequence"/>
</dbReference>